<feature type="compositionally biased region" description="Basic and acidic residues" evidence="1">
    <location>
        <begin position="108"/>
        <end position="123"/>
    </location>
</feature>
<feature type="region of interest" description="Disordered" evidence="1">
    <location>
        <begin position="52"/>
        <end position="73"/>
    </location>
</feature>
<name>A0AB34G4S3_9HYPO</name>
<dbReference type="PROSITE" id="PS50181">
    <property type="entry name" value="FBOX"/>
    <property type="match status" value="1"/>
</dbReference>
<evidence type="ECO:0000313" key="4">
    <source>
        <dbReference type="Proteomes" id="UP001163105"/>
    </source>
</evidence>
<feature type="region of interest" description="Disordered" evidence="1">
    <location>
        <begin position="108"/>
        <end position="154"/>
    </location>
</feature>
<feature type="region of interest" description="Disordered" evidence="1">
    <location>
        <begin position="1"/>
        <end position="23"/>
    </location>
</feature>
<dbReference type="InterPro" id="IPR036047">
    <property type="entry name" value="F-box-like_dom_sf"/>
</dbReference>
<accession>A0AB34G4S3</accession>
<evidence type="ECO:0000313" key="3">
    <source>
        <dbReference type="EMBL" id="KAJ6446439.1"/>
    </source>
</evidence>
<dbReference type="CDD" id="cd09917">
    <property type="entry name" value="F-box_SF"/>
    <property type="match status" value="1"/>
</dbReference>
<reference evidence="3" key="1">
    <citation type="submission" date="2023-01" db="EMBL/GenBank/DDBJ databases">
        <title>The growth and conidiation of Purpureocillium lavendulum are regulated by nitrogen source and histone H3K14 acetylation.</title>
        <authorList>
            <person name="Tang P."/>
            <person name="Han J."/>
            <person name="Zhang C."/>
            <person name="Tang P."/>
            <person name="Qi F."/>
            <person name="Zhang K."/>
            <person name="Liang L."/>
        </authorList>
    </citation>
    <scope>NUCLEOTIDE SEQUENCE</scope>
    <source>
        <strain evidence="3">YMF1.00683</strain>
    </source>
</reference>
<dbReference type="Proteomes" id="UP001163105">
    <property type="component" value="Unassembled WGS sequence"/>
</dbReference>
<evidence type="ECO:0000256" key="1">
    <source>
        <dbReference type="SAM" id="MobiDB-lite"/>
    </source>
</evidence>
<dbReference type="AlphaFoldDB" id="A0AB34G4S3"/>
<keyword evidence="4" id="KW-1185">Reference proteome</keyword>
<comment type="caution">
    <text evidence="3">The sequence shown here is derived from an EMBL/GenBank/DDBJ whole genome shotgun (WGS) entry which is preliminary data.</text>
</comment>
<dbReference type="EMBL" id="JAQHRD010000001">
    <property type="protein sequence ID" value="KAJ6446439.1"/>
    <property type="molecule type" value="Genomic_DNA"/>
</dbReference>
<proteinExistence type="predicted"/>
<evidence type="ECO:0000259" key="2">
    <source>
        <dbReference type="PROSITE" id="PS50181"/>
    </source>
</evidence>
<organism evidence="3 4">
    <name type="scientific">Purpureocillium lavendulum</name>
    <dbReference type="NCBI Taxonomy" id="1247861"/>
    <lineage>
        <taxon>Eukaryota</taxon>
        <taxon>Fungi</taxon>
        <taxon>Dikarya</taxon>
        <taxon>Ascomycota</taxon>
        <taxon>Pezizomycotina</taxon>
        <taxon>Sordariomycetes</taxon>
        <taxon>Hypocreomycetidae</taxon>
        <taxon>Hypocreales</taxon>
        <taxon>Ophiocordycipitaceae</taxon>
        <taxon>Purpureocillium</taxon>
    </lineage>
</organism>
<sequence length="634" mass="71712">MAGKLRGTAQTDEGSAGERSRRHGISKRATAIYCQLCGVSFAINRFRKRGEPRSAAWADSSASTRPEASWGTYSPYYGCPRDGDRSCSLVHRGLQEWQLKQRRSMTHRLYENDPEDGIRKEDPTYEPANEHDDDDDEPLEYSSGSSTVDGQDGSDEVVDVVDEDASSEGAWQFSVKGPPLPEFDAEFLPLSAIDHLNSDVEDEDEDVDYQTAREQRRQRADERGEYEHIAGPDCQHTSCYNGNNISVEQMADCMTAQCLLVKPDNWAPRPDDMDFEATSRYFLTGLAGNVPSGGDGMKFAPARHGCARGKTDNDDNCWITTEEEQRESGVAFHPACFEIFTVASNSVFGKVDVDGLVRLRNLCCEGKVSTFCEWPEEVTSCREQVWDHQPGSEYLAANPLFIPGFRAICERAMNQGEAFDVRRSPFEARQRVSGGAANSTDPFLKLPAELVQKIVRCLDSRDIAAMRASSRAFEHLPISLWHRLLVDEMPFLYEARHDDATPYDWACQDVQLLQKLRVEEEEWDRERRVKARELEDSDPDAHGTYLALTPEKPPWHEGPGLKKMLHEALARKKALGPIALPHDKTNWYQLYRDIVANWRHLLGLQNRERIWATVYDICERIKDTQDGDQVMTGS</sequence>
<feature type="domain" description="F-box" evidence="2">
    <location>
        <begin position="440"/>
        <end position="484"/>
    </location>
</feature>
<protein>
    <submittedName>
        <fullName evidence="3">E3 ubiquitin-protein ligase BRE1</fullName>
    </submittedName>
</protein>
<gene>
    <name evidence="3" type="ORF">O9K51_01212</name>
</gene>
<dbReference type="SUPFAM" id="SSF81383">
    <property type="entry name" value="F-box domain"/>
    <property type="match status" value="1"/>
</dbReference>
<dbReference type="InterPro" id="IPR001810">
    <property type="entry name" value="F-box_dom"/>
</dbReference>